<dbReference type="InterPro" id="IPR050693">
    <property type="entry name" value="Hsp70_NEF-Inhibitors"/>
</dbReference>
<gene>
    <name evidence="1" type="ORF">TCIL3000_4_3070</name>
</gene>
<dbReference type="VEuPathDB" id="TriTrypDB:TcIL3000_4_3070"/>
<dbReference type="InterPro" id="IPR016024">
    <property type="entry name" value="ARM-type_fold"/>
</dbReference>
<proteinExistence type="predicted"/>
<reference evidence="1" key="1">
    <citation type="journal article" date="2012" name="Proc. Natl. Acad. Sci. U.S.A.">
        <title>Antigenic diversity is generated by distinct evolutionary mechanisms in African trypanosome species.</title>
        <authorList>
            <person name="Jackson A.P."/>
            <person name="Berry A."/>
            <person name="Aslett M."/>
            <person name="Allison H.C."/>
            <person name="Burton P."/>
            <person name="Vavrova-Anderson J."/>
            <person name="Brown R."/>
            <person name="Browne H."/>
            <person name="Corton N."/>
            <person name="Hauser H."/>
            <person name="Gamble J."/>
            <person name="Gilderthorp R."/>
            <person name="Marcello L."/>
            <person name="McQuillan J."/>
            <person name="Otto T.D."/>
            <person name="Quail M.A."/>
            <person name="Sanders M.J."/>
            <person name="van Tonder A."/>
            <person name="Ginger M.L."/>
            <person name="Field M.C."/>
            <person name="Barry J.D."/>
            <person name="Hertz-Fowler C."/>
            <person name="Berriman M."/>
        </authorList>
    </citation>
    <scope>NUCLEOTIDE SEQUENCE</scope>
    <source>
        <strain evidence="1">IL3000</strain>
    </source>
</reference>
<dbReference type="PANTHER" id="PTHR19316:SF18">
    <property type="entry name" value="HSP70-BINDING PROTEIN 1"/>
    <property type="match status" value="1"/>
</dbReference>
<evidence type="ECO:0000313" key="1">
    <source>
        <dbReference type="EMBL" id="CCC90214.1"/>
    </source>
</evidence>
<dbReference type="GO" id="GO:0000774">
    <property type="term" value="F:adenyl-nucleotide exchange factor activity"/>
    <property type="evidence" value="ECO:0007669"/>
    <property type="project" value="TreeGrafter"/>
</dbReference>
<organism evidence="1">
    <name type="scientific">Trypanosoma congolense (strain IL3000)</name>
    <dbReference type="NCBI Taxonomy" id="1068625"/>
    <lineage>
        <taxon>Eukaryota</taxon>
        <taxon>Discoba</taxon>
        <taxon>Euglenozoa</taxon>
        <taxon>Kinetoplastea</taxon>
        <taxon>Metakinetoplastina</taxon>
        <taxon>Trypanosomatida</taxon>
        <taxon>Trypanosomatidae</taxon>
        <taxon>Trypanosoma</taxon>
        <taxon>Nannomonas</taxon>
    </lineage>
</organism>
<name>G0ULF9_TRYCI</name>
<dbReference type="Gene3D" id="1.25.10.10">
    <property type="entry name" value="Leucine-rich Repeat Variant"/>
    <property type="match status" value="1"/>
</dbReference>
<dbReference type="EMBL" id="HE575317">
    <property type="protein sequence ID" value="CCC90214.1"/>
    <property type="molecule type" value="Genomic_DNA"/>
</dbReference>
<protein>
    <recommendedName>
        <fullName evidence="2">Nucleotide exchange factor Fes1 domain-containing protein</fullName>
    </recommendedName>
</protein>
<dbReference type="GO" id="GO:0005783">
    <property type="term" value="C:endoplasmic reticulum"/>
    <property type="evidence" value="ECO:0007669"/>
    <property type="project" value="TreeGrafter"/>
</dbReference>
<dbReference type="InterPro" id="IPR011989">
    <property type="entry name" value="ARM-like"/>
</dbReference>
<dbReference type="PANTHER" id="PTHR19316">
    <property type="entry name" value="PROTEIN FOLDING REGULATOR"/>
    <property type="match status" value="1"/>
</dbReference>
<evidence type="ECO:0008006" key="2">
    <source>
        <dbReference type="Google" id="ProtNLM"/>
    </source>
</evidence>
<dbReference type="AlphaFoldDB" id="G0ULF9"/>
<dbReference type="SUPFAM" id="SSF48371">
    <property type="entry name" value="ARM repeat"/>
    <property type="match status" value="1"/>
</dbReference>
<accession>G0ULF9</accession>
<sequence length="305" mass="33502">MSNDPCLNTALLNFCTKLDNGPKGGDGDRAPPKRTPEEMQWLKDALASIEQPERKIKRLLATLAGGNVPGETYLECLEELSELVEDINWAVEFALGDGHRIVLQFLQKHKAAAESAEVRQSAAMVIAHAAQLNERVQKCFEEVRWQDVLVPMLKKEDDPAVIAALLHSCSCLCRDYVPNAQLFERVGGVNAIIDLLDAESIGSRSSGKVIKRTLFFLAYLVETVKVDARTVAYRVVQLADNNDDEIQSAAARTLAALAVNNGAIVREAIRHGAPECLARWRNAAFDGDDGRRQLVRVLEAGVFNG</sequence>